<evidence type="ECO:0000256" key="1">
    <source>
        <dbReference type="SAM" id="MobiDB-lite"/>
    </source>
</evidence>
<accession>A0A0B6Z4J7</accession>
<reference evidence="2" key="1">
    <citation type="submission" date="2014-12" db="EMBL/GenBank/DDBJ databases">
        <title>Insight into the proteome of Arion vulgaris.</title>
        <authorList>
            <person name="Aradska J."/>
            <person name="Bulat T."/>
            <person name="Smidak R."/>
            <person name="Sarate P."/>
            <person name="Gangsoo J."/>
            <person name="Sialana F."/>
            <person name="Bilban M."/>
            <person name="Lubec G."/>
        </authorList>
    </citation>
    <scope>NUCLEOTIDE SEQUENCE</scope>
    <source>
        <tissue evidence="2">Skin</tissue>
    </source>
</reference>
<gene>
    <name evidence="2" type="primary">ORF48305</name>
</gene>
<evidence type="ECO:0000313" key="2">
    <source>
        <dbReference type="EMBL" id="CEK63438.1"/>
    </source>
</evidence>
<organism evidence="2">
    <name type="scientific">Arion vulgaris</name>
    <dbReference type="NCBI Taxonomy" id="1028688"/>
    <lineage>
        <taxon>Eukaryota</taxon>
        <taxon>Metazoa</taxon>
        <taxon>Spiralia</taxon>
        <taxon>Lophotrochozoa</taxon>
        <taxon>Mollusca</taxon>
        <taxon>Gastropoda</taxon>
        <taxon>Heterobranchia</taxon>
        <taxon>Euthyneura</taxon>
        <taxon>Panpulmonata</taxon>
        <taxon>Eupulmonata</taxon>
        <taxon>Stylommatophora</taxon>
        <taxon>Helicina</taxon>
        <taxon>Arionoidea</taxon>
        <taxon>Arionidae</taxon>
        <taxon>Arion</taxon>
    </lineage>
</organism>
<feature type="compositionally biased region" description="Basic and acidic residues" evidence="1">
    <location>
        <begin position="143"/>
        <end position="152"/>
    </location>
</feature>
<feature type="region of interest" description="Disordered" evidence="1">
    <location>
        <begin position="116"/>
        <end position="152"/>
    </location>
</feature>
<sequence length="152" mass="17694">MARGALSRLWPRPRTMSSRRRSLLRRYIREIYNRPTFALQRSSTFSLCDMVVTDLHHVSSRTRLYSDDPPSYDTVTSEDFIYQDTYVHAYTNPANEVEDDIVTRDPPPRIVISLVPQPDPPHEDQQPTTEAHCPPPSYDEYILSEHMKTTTL</sequence>
<dbReference type="EMBL" id="HACG01016573">
    <property type="protein sequence ID" value="CEK63438.1"/>
    <property type="molecule type" value="Transcribed_RNA"/>
</dbReference>
<name>A0A0B6Z4J7_9EUPU</name>
<protein>
    <submittedName>
        <fullName evidence="2">Uncharacterized protein</fullName>
    </submittedName>
</protein>
<proteinExistence type="predicted"/>
<dbReference type="AlphaFoldDB" id="A0A0B6Z4J7"/>